<name>A0A2S7IR19_9BACT</name>
<evidence type="ECO:0000313" key="1">
    <source>
        <dbReference type="EMBL" id="PQA60132.1"/>
    </source>
</evidence>
<organism evidence="1 2">
    <name type="scientific">Siphonobacter curvatus</name>
    <dbReference type="NCBI Taxonomy" id="2094562"/>
    <lineage>
        <taxon>Bacteria</taxon>
        <taxon>Pseudomonadati</taxon>
        <taxon>Bacteroidota</taxon>
        <taxon>Cytophagia</taxon>
        <taxon>Cytophagales</taxon>
        <taxon>Cytophagaceae</taxon>
        <taxon>Siphonobacter</taxon>
    </lineage>
</organism>
<proteinExistence type="predicted"/>
<comment type="caution">
    <text evidence="1">The sequence shown here is derived from an EMBL/GenBank/DDBJ whole genome shotgun (WGS) entry which is preliminary data.</text>
</comment>
<dbReference type="EMBL" id="PTRA01000001">
    <property type="protein sequence ID" value="PQA60132.1"/>
    <property type="molecule type" value="Genomic_DNA"/>
</dbReference>
<reference evidence="2" key="1">
    <citation type="submission" date="2018-02" db="EMBL/GenBank/DDBJ databases">
        <title>Genome sequencing of Solimonas sp. HR-BB.</title>
        <authorList>
            <person name="Lee Y."/>
            <person name="Jeon C.O."/>
        </authorList>
    </citation>
    <scope>NUCLEOTIDE SEQUENCE [LARGE SCALE GENOMIC DNA]</scope>
    <source>
        <strain evidence="2">HR-U</strain>
    </source>
</reference>
<dbReference type="RefSeq" id="WP_104712084.1">
    <property type="nucleotide sequence ID" value="NZ_PTRA01000001.1"/>
</dbReference>
<dbReference type="Proteomes" id="UP000239590">
    <property type="component" value="Unassembled WGS sequence"/>
</dbReference>
<dbReference type="AlphaFoldDB" id="A0A2S7IR19"/>
<evidence type="ECO:0000313" key="2">
    <source>
        <dbReference type="Proteomes" id="UP000239590"/>
    </source>
</evidence>
<accession>A0A2S7IR19</accession>
<gene>
    <name evidence="1" type="ORF">C5O19_11095</name>
</gene>
<protein>
    <submittedName>
        <fullName evidence="1">Uncharacterized protein</fullName>
    </submittedName>
</protein>
<sequence>MNLSRYNQPLPPRLGQLLLFLNAAVAIVAGHSLVTNNPQLAAYVALAAGLLNQAVQIFIGQNPTHEQTTDFTLSDRRERVRKEKDVSGQMYIPEHIAHAVPLFLLLRGAKGLINWDVADRNQHLNVEEALISGFYRASLVNDIRQGKPEFLVPEISLDGGKSWTSNEALAAKKNRHPLVRVVKNGGKYVVVGHNPVLNAKPLDVTFRVNGFQDTIRLKDRQTYLGRG</sequence>
<keyword evidence="2" id="KW-1185">Reference proteome</keyword>